<dbReference type="InterPro" id="IPR019660">
    <property type="entry name" value="Put_sensory_transdc_reg_YbjN"/>
</dbReference>
<dbReference type="AlphaFoldDB" id="A0A7G5FG75"/>
<dbReference type="Pfam" id="PF10722">
    <property type="entry name" value="YbjN"/>
    <property type="match status" value="2"/>
</dbReference>
<evidence type="ECO:0000313" key="2">
    <source>
        <dbReference type="Proteomes" id="UP000515570"/>
    </source>
</evidence>
<protein>
    <submittedName>
        <fullName evidence="1">YbjN domain-containing protein</fullName>
    </submittedName>
</protein>
<dbReference type="RefSeq" id="WP_182386437.1">
    <property type="nucleotide sequence ID" value="NZ_CP059833.1"/>
</dbReference>
<keyword evidence="2" id="KW-1185">Reference proteome</keyword>
<gene>
    <name evidence="1" type="ORF">HW450_02385</name>
</gene>
<accession>A0A7G5FG75</accession>
<name>A0A7G5FG75_9CORY</name>
<sequence>MGIAAEDRGKILMFPTIATLAEAATEVGLNFIEGADRLLLPWDLHRQLFTFTAHPRPALVSFAQVRRDISMGLLRDVSEFIDNWNSERINPTASFRVTDEGDLSVAFSAFMPVGAGLSFEQLTDFIYRSCDVTDMAVNALADHLGPDVVSGLNDFARTYEDDKALRAPLFRPRNLDGDPGREMDEHTALNLFLDSSEQPAMFADELSPITIDRIADTWATRGITNMEKHEDFIVTGINNILMAVFIDNGPSLLMRGHWDCFVPEADLLKAFLIANDWNNAPSLTRALWVTEEQALQLRVEAALPITHGMSSEQLDEVITTYTQEILRAIDSLSMDISGHSPVHWPDQ</sequence>
<proteinExistence type="predicted"/>
<reference evidence="1 2" key="1">
    <citation type="submission" date="2020-07" db="EMBL/GenBank/DDBJ databases">
        <title>non toxigenic Corynebacterium sp. nov from a clinical source.</title>
        <authorList>
            <person name="Bernier A.-M."/>
            <person name="Bernard K."/>
        </authorList>
    </citation>
    <scope>NUCLEOTIDE SEQUENCE [LARGE SCALE GENOMIC DNA]</scope>
    <source>
        <strain evidence="2">NML 93-0612</strain>
    </source>
</reference>
<evidence type="ECO:0000313" key="1">
    <source>
        <dbReference type="EMBL" id="QMV85616.1"/>
    </source>
</evidence>
<dbReference type="Proteomes" id="UP000515570">
    <property type="component" value="Chromosome"/>
</dbReference>
<dbReference type="EMBL" id="CP059833">
    <property type="protein sequence ID" value="QMV85616.1"/>
    <property type="molecule type" value="Genomic_DNA"/>
</dbReference>
<organism evidence="1 2">
    <name type="scientific">Corynebacterium hindlerae</name>
    <dbReference type="NCBI Taxonomy" id="699041"/>
    <lineage>
        <taxon>Bacteria</taxon>
        <taxon>Bacillati</taxon>
        <taxon>Actinomycetota</taxon>
        <taxon>Actinomycetes</taxon>
        <taxon>Mycobacteriales</taxon>
        <taxon>Corynebacteriaceae</taxon>
        <taxon>Corynebacterium</taxon>
    </lineage>
</organism>